<feature type="signal peptide" evidence="5">
    <location>
        <begin position="1"/>
        <end position="20"/>
    </location>
</feature>
<dbReference type="PANTHER" id="PTHR14611">
    <property type="entry name" value="TECTONIC FAMILY MEMBER"/>
    <property type="match status" value="1"/>
</dbReference>
<dbReference type="Pfam" id="PF07773">
    <property type="entry name" value="TCTN_DUF1619"/>
    <property type="match status" value="2"/>
</dbReference>
<dbReference type="InterPro" id="IPR011677">
    <property type="entry name" value="TCTN1-3_dom"/>
</dbReference>
<evidence type="ECO:0000313" key="8">
    <source>
        <dbReference type="EMBL" id="CRZ08542.1"/>
    </source>
</evidence>
<name>A0A0H5R3V9_9EUKA</name>
<feature type="domain" description="Tectonic-1-3" evidence="6">
    <location>
        <begin position="362"/>
        <end position="549"/>
    </location>
</feature>
<evidence type="ECO:0000256" key="5">
    <source>
        <dbReference type="SAM" id="SignalP"/>
    </source>
</evidence>
<evidence type="ECO:0000259" key="7">
    <source>
        <dbReference type="Pfam" id="PF25752"/>
    </source>
</evidence>
<dbReference type="InterPro" id="IPR040354">
    <property type="entry name" value="TCTN1-3"/>
</dbReference>
<accession>A0A0H5R3V9</accession>
<dbReference type="GO" id="GO:0030030">
    <property type="term" value="P:cell projection organization"/>
    <property type="evidence" value="ECO:0007669"/>
    <property type="project" value="UniProtKB-KW"/>
</dbReference>
<sequence length="579" mass="62776">MVLLTVLMTVILHLTDCSLANSTYPIDTSKVVVNDAFQGSVSRDLGPCTCDMTFERCDVSCACDPDCSQEEIALFSSVVSSTAATTDFVKCVDSSLFRANQRQDLIYTFVDNMLCVKETNNPVTGTYYEAYPTKITSGMFDDYRAMEPFSFQISRSPDPIYSTIKYRTGFPIVSARKNSLQQLVPYGLGFLPMPSTGFTNECNDASFALFEQDVSTVCSRSLSPLSSACTGILSSATYTTNMFVGMTATASPEVPSGYLSVNVTSIFYEDPVTKVRTPVANVPVPVYVNASCVCTNAIVGVSYNIGYSKSGQISFVRASLKVSNVTASGKCSPSASAKVEQTFSTTFIRDWVQIDDSRPKSGNPGYLPGYPLLAGQKVILNGREFIEQQVNGLTLHASSTSSCSLLESDRIVVGFGESLLSSCLIHLSATELETMCRAGKISDYLNVLDPLYLGQWGNSSYNNPSEWVFVTKDDPPSSFIWSSIRNSCIGVVDSLQIEVLTGFLGSVSNPQSTIVAARVKYGTTTWQMRTVTDSERQSFLIKVSVTFISLPEGGLTSVTPPAPPMVPYLPDDVLYPLSV</sequence>
<feature type="domain" description="Tectonic-1-3" evidence="6">
    <location>
        <begin position="165"/>
        <end position="348"/>
    </location>
</feature>
<evidence type="ECO:0000256" key="3">
    <source>
        <dbReference type="ARBA" id="ARBA00022794"/>
    </source>
</evidence>
<dbReference type="AlphaFoldDB" id="A0A0H5R3V9"/>
<feature type="chain" id="PRO_5005222966" evidence="5">
    <location>
        <begin position="21"/>
        <end position="579"/>
    </location>
</feature>
<dbReference type="Pfam" id="PF25752">
    <property type="entry name" value="DUF1619_N"/>
    <property type="match status" value="1"/>
</dbReference>
<dbReference type="PANTHER" id="PTHR14611:SF2">
    <property type="entry name" value="TECTONIC"/>
    <property type="match status" value="1"/>
</dbReference>
<feature type="domain" description="Tectonic-1-3 N-terminal" evidence="7">
    <location>
        <begin position="38"/>
        <end position="125"/>
    </location>
</feature>
<evidence type="ECO:0000256" key="1">
    <source>
        <dbReference type="ARBA" id="ARBA00007633"/>
    </source>
</evidence>
<proteinExistence type="inferred from homology"/>
<keyword evidence="4" id="KW-0325">Glycoprotein</keyword>
<keyword evidence="3" id="KW-0970">Cilium biogenesis/degradation</keyword>
<reference evidence="8" key="1">
    <citation type="submission" date="2015-04" db="EMBL/GenBank/DDBJ databases">
        <title>The genome sequence of the plant pathogenic Rhizarian Plasmodiophora brassicae reveals insights in its biotrophic life cycle and the origin of chitin synthesis.</title>
        <authorList>
            <person name="Schwelm A."/>
            <person name="Fogelqvist J."/>
            <person name="Knaust A."/>
            <person name="Julke S."/>
            <person name="Lilja T."/>
            <person name="Dhandapani V."/>
            <person name="Bonilla-Rosso G."/>
            <person name="Karlsson M."/>
            <person name="Shevchenko A."/>
            <person name="Choi S.R."/>
            <person name="Kim H.G."/>
            <person name="Park J.Y."/>
            <person name="Lim Y.P."/>
            <person name="Ludwig-Muller J."/>
            <person name="Dixelius C."/>
        </authorList>
    </citation>
    <scope>NUCLEOTIDE SEQUENCE</scope>
    <source>
        <tissue evidence="8">Potato root galls</tissue>
    </source>
</reference>
<dbReference type="InterPro" id="IPR057724">
    <property type="entry name" value="TCTN1-3_N"/>
</dbReference>
<protein>
    <submittedName>
        <fullName evidence="8">Uncharacterized protein</fullName>
    </submittedName>
</protein>
<organism evidence="8">
    <name type="scientific">Spongospora subterranea</name>
    <dbReference type="NCBI Taxonomy" id="70186"/>
    <lineage>
        <taxon>Eukaryota</taxon>
        <taxon>Sar</taxon>
        <taxon>Rhizaria</taxon>
        <taxon>Endomyxa</taxon>
        <taxon>Phytomyxea</taxon>
        <taxon>Plasmodiophorida</taxon>
        <taxon>Plasmodiophoridae</taxon>
        <taxon>Spongospora</taxon>
    </lineage>
</organism>
<evidence type="ECO:0000259" key="6">
    <source>
        <dbReference type="Pfam" id="PF07773"/>
    </source>
</evidence>
<evidence type="ECO:0000256" key="2">
    <source>
        <dbReference type="ARBA" id="ARBA00022729"/>
    </source>
</evidence>
<comment type="similarity">
    <text evidence="1">Belongs to the tectonic family.</text>
</comment>
<keyword evidence="2 5" id="KW-0732">Signal</keyword>
<evidence type="ECO:0000256" key="4">
    <source>
        <dbReference type="ARBA" id="ARBA00023180"/>
    </source>
</evidence>
<dbReference type="EMBL" id="HACM01008100">
    <property type="protein sequence ID" value="CRZ08542.1"/>
    <property type="molecule type" value="Transcribed_RNA"/>
</dbReference>